<dbReference type="EMBL" id="VXIT01000004">
    <property type="protein sequence ID" value="KAA6413529.1"/>
    <property type="molecule type" value="Genomic_DNA"/>
</dbReference>
<accession>A0A5M8PWU4</accession>
<gene>
    <name evidence="1" type="ORF">FRX48_03275</name>
</gene>
<protein>
    <submittedName>
        <fullName evidence="1">Uncharacterized protein</fullName>
    </submittedName>
</protein>
<name>A0A5M8PWU4_9LECA</name>
<dbReference type="Proteomes" id="UP000324767">
    <property type="component" value="Unassembled WGS sequence"/>
</dbReference>
<proteinExistence type="predicted"/>
<sequence>MEFLRLRQALLQNHKEQFSIFHKGLKERFERESTDKELDTEKESRKPDWPAAYAELFENLYKNHDGPADEWEAQYQGTRSAWRQGLIEWYNSGDPESEGMLLWCPILRAYGVADCCTTAVTIVPHSIGYCNAGYLFCEPDNGFDLLWSAKNRNIMSENLATGFRNGDFVLVPVGPSIETEPCEWWFILMNEKLREYPVQFSSTYNDLDGQVLQWKNNRDVDDGDEVFADGVFDEKDDKAEERLIAQEIFVAQECVMLDEDDVWIETEESWDLLWEASYEGSSYTEELLWEDKRA</sequence>
<evidence type="ECO:0000313" key="1">
    <source>
        <dbReference type="EMBL" id="KAA6413529.1"/>
    </source>
</evidence>
<reference evidence="1 2" key="1">
    <citation type="submission" date="2019-09" db="EMBL/GenBank/DDBJ databases">
        <title>The hologenome of the rock-dwelling lichen Lasallia pustulata.</title>
        <authorList>
            <person name="Greshake Tzovaras B."/>
            <person name="Segers F."/>
            <person name="Bicker A."/>
            <person name="Dal Grande F."/>
            <person name="Otte J."/>
            <person name="Hankeln T."/>
            <person name="Schmitt I."/>
            <person name="Ebersberger I."/>
        </authorList>
    </citation>
    <scope>NUCLEOTIDE SEQUENCE [LARGE SCALE GENOMIC DNA]</scope>
    <source>
        <strain evidence="1">A1-1</strain>
    </source>
</reference>
<organism evidence="1 2">
    <name type="scientific">Lasallia pustulata</name>
    <dbReference type="NCBI Taxonomy" id="136370"/>
    <lineage>
        <taxon>Eukaryota</taxon>
        <taxon>Fungi</taxon>
        <taxon>Dikarya</taxon>
        <taxon>Ascomycota</taxon>
        <taxon>Pezizomycotina</taxon>
        <taxon>Lecanoromycetes</taxon>
        <taxon>OSLEUM clade</taxon>
        <taxon>Umbilicariomycetidae</taxon>
        <taxon>Umbilicariales</taxon>
        <taxon>Umbilicariaceae</taxon>
        <taxon>Lasallia</taxon>
    </lineage>
</organism>
<comment type="caution">
    <text evidence="1">The sequence shown here is derived from an EMBL/GenBank/DDBJ whole genome shotgun (WGS) entry which is preliminary data.</text>
</comment>
<evidence type="ECO:0000313" key="2">
    <source>
        <dbReference type="Proteomes" id="UP000324767"/>
    </source>
</evidence>
<dbReference type="OrthoDB" id="5386595at2759"/>
<dbReference type="AlphaFoldDB" id="A0A5M8PWU4"/>